<proteinExistence type="predicted"/>
<dbReference type="SUPFAM" id="SSF101967">
    <property type="entry name" value="Adhesin YadA, collagen-binding domain"/>
    <property type="match status" value="1"/>
</dbReference>
<dbReference type="InterPro" id="IPR011049">
    <property type="entry name" value="Serralysin-like_metalloprot_C"/>
</dbReference>
<dbReference type="RefSeq" id="WP_051448718.1">
    <property type="nucleotide sequence ID" value="NZ_ASQA01000028.1"/>
</dbReference>
<evidence type="ECO:0000313" key="2">
    <source>
        <dbReference type="Proteomes" id="UP000019062"/>
    </source>
</evidence>
<dbReference type="AlphaFoldDB" id="W4EUH0"/>
<dbReference type="EMBL" id="ASQA01000028">
    <property type="protein sequence ID" value="ETT84168.1"/>
    <property type="molecule type" value="Genomic_DNA"/>
</dbReference>
<dbReference type="eggNOG" id="ENOG502ZQEV">
    <property type="taxonomic scope" value="Bacteria"/>
</dbReference>
<protein>
    <submittedName>
        <fullName evidence="1">Phage-related tail protein</fullName>
    </submittedName>
</protein>
<accession>W4EUH0</accession>
<name>W4EUH0_9BACL</name>
<dbReference type="Pfam" id="PF03406">
    <property type="entry name" value="Phage_fiber_2"/>
    <property type="match status" value="1"/>
</dbReference>
<dbReference type="CDD" id="cd19958">
    <property type="entry name" value="pyocin_knob"/>
    <property type="match status" value="1"/>
</dbReference>
<evidence type="ECO:0000313" key="1">
    <source>
        <dbReference type="EMBL" id="ETT84168.1"/>
    </source>
</evidence>
<reference evidence="1 2" key="1">
    <citation type="journal article" date="2014" name="BMC Genomics">
        <title>Genomic comparison of sporeforming bacilli isolated from milk.</title>
        <authorList>
            <person name="Moreno Switt A.I."/>
            <person name="Andrus A.D."/>
            <person name="Ranieri M.L."/>
            <person name="Orsi R.H."/>
            <person name="Ivy R."/>
            <person name="den Bakker H.C."/>
            <person name="Martin N.H."/>
            <person name="Wiedmann M."/>
            <person name="Boor K.J."/>
        </authorList>
    </citation>
    <scope>NUCLEOTIDE SEQUENCE [LARGE SCALE GENOMIC DNA]</scope>
    <source>
        <strain evidence="1 2">FSL R5-213</strain>
    </source>
</reference>
<comment type="caution">
    <text evidence="1">The sequence shown here is derived from an EMBL/GenBank/DDBJ whole genome shotgun (WGS) entry which is preliminary data.</text>
</comment>
<dbReference type="GO" id="GO:0046718">
    <property type="term" value="P:symbiont entry into host cell"/>
    <property type="evidence" value="ECO:0007669"/>
    <property type="project" value="InterPro"/>
</dbReference>
<dbReference type="InterPro" id="IPR005068">
    <property type="entry name" value="Phage_lambda_Stf-r2"/>
</dbReference>
<keyword evidence="2" id="KW-1185">Reference proteome</keyword>
<dbReference type="PATRIC" id="fig|1227360.4.peg.2533"/>
<gene>
    <name evidence="1" type="ORF">C176_12408</name>
</gene>
<sequence>MAEKFSFFDPVEDESGVFDREYNAQEFTDYFATLVTTGVMKGAGNQLSVSTDGSSMITKLNTGVAFVEGRYYANDSLLSHTHDTETVGKNRIDRIVIRMDLSTEARHVKSFVKKGVASASPVAPTLTQTANVYEISVAQVKVVGGQTFISANNVTDERGTVVICPWTGSRILPNFDDDALQELVDNQLTDGSYAKKYSGNLDELLKTGFYACDSVDTTSLPIQNSSSGRPWIVQVISDSDTKGAKQIASQAISGDEMYHRTRSITGAWFPWKLLVVPLNNTLTSTSTTEAATANAVKTVNDKLQYFNANAYTVCIGKNATGNLSFGPGANSTGSEGSEFAIGYEAMAQGWGAAAIGGFARSGNQNQGVLGVSKSSGYGQKTWIVPGDLSVSGTKNFEIPHPHPDKKYTHVIRHGAVESPTTGDTLYRYEIEATEDGQVVEVQLPDYFEQLNTNVDIWVNPHLHFGRAFGIVEGDILRVTCERVGTYKALVIGTRNDENVLDWYVRGVEREIGESWLGETSTFEVDELTEVTEFEEVYQ</sequence>
<dbReference type="Proteomes" id="UP000019062">
    <property type="component" value="Unassembled WGS sequence"/>
</dbReference>
<dbReference type="GO" id="GO:0019062">
    <property type="term" value="P:virion attachment to host cell"/>
    <property type="evidence" value="ECO:0007669"/>
    <property type="project" value="InterPro"/>
</dbReference>
<organism evidence="1 2">
    <name type="scientific">Viridibacillus arenosi FSL R5-213</name>
    <dbReference type="NCBI Taxonomy" id="1227360"/>
    <lineage>
        <taxon>Bacteria</taxon>
        <taxon>Bacillati</taxon>
        <taxon>Bacillota</taxon>
        <taxon>Bacilli</taxon>
        <taxon>Bacillales</taxon>
        <taxon>Caryophanaceae</taxon>
        <taxon>Viridibacillus</taxon>
    </lineage>
</organism>